<dbReference type="HOGENOM" id="CLU_031175_0_0_6"/>
<evidence type="ECO:0000313" key="1">
    <source>
        <dbReference type="EMBL" id="AJE21126.1"/>
    </source>
</evidence>
<sequence>MLLDFERIAQQKIGASATERLYEKALRRAVSSNSSARLDLITVLKANFRADKLSTGRALAELSGLSLLDEIEVAKCDYLNADGTWDFTFGHRHSERVQPFKREVTLASGALLRLSDQQGRVFDEFRVCEDESFHIQGYAGVGKTFLIARLFDFLNPATALLMALIPAQVHALKARVVQFSGHDNVTAMTFGHMANLLLNRDLTRNGWRITDKQRTLPNYLVSDQQIATWLNLSGVSSLQPKEIANICRRTIYAYCQSPSKEVEAKHLPPIRTRLAEVDVAVLVEYSRLFWKEMIKPSDREIRLPIRNAHRIKFLSLRDEVVPDNYTHVIIDESHELTAPMLQILDRSPQAVISLGDEFQNLSSQAAQHGSFIRQRYITQSLRAGTQMGDVLNPLIQAHPSNVKDSFVGRAEHPTRIESYEVMAIPEKPTTILVADLWGILYWFIRLTTAKAEFQIPHSVYKDFNGFFSDLMTLQKDGIRPRHRMLFNYESWDCLLETFGGFHPLAEAQKLLEKGFTYSDFQERMATYCVPGANIYLARVEDVKNQEFNTVLISSELLRRPAEGTNYNLSAACAKLYTASSRAKHELVLPDGMNDWLKDVSRPGKIAASP</sequence>
<keyword evidence="1" id="KW-0378">Hydrolase</keyword>
<organism evidence="1 2">
    <name type="scientific">Azotobacter chroococcum NCIMB 8003</name>
    <dbReference type="NCBI Taxonomy" id="1328314"/>
    <lineage>
        <taxon>Bacteria</taxon>
        <taxon>Pseudomonadati</taxon>
        <taxon>Pseudomonadota</taxon>
        <taxon>Gammaproteobacteria</taxon>
        <taxon>Pseudomonadales</taxon>
        <taxon>Pseudomonadaceae</taxon>
        <taxon>Azotobacter</taxon>
    </lineage>
</organism>
<dbReference type="AlphaFoldDB" id="A0A0C4WLM9"/>
<dbReference type="EMBL" id="CP010415">
    <property type="protein sequence ID" value="AJE21126.1"/>
    <property type="molecule type" value="Genomic_DNA"/>
</dbReference>
<accession>A0A0C4WLM9</accession>
<keyword evidence="1" id="KW-0067">ATP-binding</keyword>
<protein>
    <submittedName>
        <fullName evidence="1">Viral (Super1) RNA helicase family protein</fullName>
    </submittedName>
</protein>
<gene>
    <name evidence="1" type="ORF">Achr_16690</name>
</gene>
<proteinExistence type="predicted"/>
<dbReference type="KEGG" id="acx:Achr_16690"/>
<dbReference type="Gene3D" id="3.40.50.300">
    <property type="entry name" value="P-loop containing nucleotide triphosphate hydrolases"/>
    <property type="match status" value="1"/>
</dbReference>
<keyword evidence="1" id="KW-0347">Helicase</keyword>
<dbReference type="Proteomes" id="UP000068210">
    <property type="component" value="Chromosome"/>
</dbReference>
<dbReference type="InterPro" id="IPR027417">
    <property type="entry name" value="P-loop_NTPase"/>
</dbReference>
<dbReference type="SUPFAM" id="SSF52540">
    <property type="entry name" value="P-loop containing nucleoside triphosphate hydrolases"/>
    <property type="match status" value="1"/>
</dbReference>
<keyword evidence="1" id="KW-0547">Nucleotide-binding</keyword>
<dbReference type="STRING" id="1328314.Achr_16690"/>
<name>A0A0C4WLM9_9GAMM</name>
<keyword evidence="2" id="KW-1185">Reference proteome</keyword>
<reference evidence="1 2" key="1">
    <citation type="journal article" date="2015" name="PLoS ONE">
        <title>Azotobacter Genomes: The Genome of Azotobacter chroococcum NCIMB 8003 (ATCC 4412).</title>
        <authorList>
            <person name="Robson R.L."/>
            <person name="Jones R."/>
            <person name="Robson R.M."/>
            <person name="Schwartz A."/>
            <person name="Richardson T.H."/>
        </authorList>
    </citation>
    <scope>NUCLEOTIDE SEQUENCE [LARGE SCALE GENOMIC DNA]</scope>
    <source>
        <strain evidence="1 2">NCIMB 8003</strain>
    </source>
</reference>
<dbReference type="GO" id="GO:0004386">
    <property type="term" value="F:helicase activity"/>
    <property type="evidence" value="ECO:0007669"/>
    <property type="project" value="UniProtKB-KW"/>
</dbReference>
<evidence type="ECO:0000313" key="2">
    <source>
        <dbReference type="Proteomes" id="UP000068210"/>
    </source>
</evidence>